<dbReference type="EMBL" id="JBJJXI010000019">
    <property type="protein sequence ID" value="KAL3406318.1"/>
    <property type="molecule type" value="Genomic_DNA"/>
</dbReference>
<comment type="caution">
    <text evidence="1">The sequence shown here is derived from an EMBL/GenBank/DDBJ whole genome shotgun (WGS) entry which is preliminary data.</text>
</comment>
<proteinExistence type="predicted"/>
<dbReference type="AlphaFoldDB" id="A0ABD2XNK9"/>
<reference evidence="1 2" key="1">
    <citation type="journal article" date="2024" name="bioRxiv">
        <title>A reference genome for Trichogramma kaykai: A tiny desert-dwelling parasitoid wasp with competing sex-ratio distorters.</title>
        <authorList>
            <person name="Culotta J."/>
            <person name="Lindsey A.R."/>
        </authorList>
    </citation>
    <scope>NUCLEOTIDE SEQUENCE [LARGE SCALE GENOMIC DNA]</scope>
    <source>
        <strain evidence="1 2">KSX58</strain>
    </source>
</reference>
<organism evidence="1 2">
    <name type="scientific">Trichogramma kaykai</name>
    <dbReference type="NCBI Taxonomy" id="54128"/>
    <lineage>
        <taxon>Eukaryota</taxon>
        <taxon>Metazoa</taxon>
        <taxon>Ecdysozoa</taxon>
        <taxon>Arthropoda</taxon>
        <taxon>Hexapoda</taxon>
        <taxon>Insecta</taxon>
        <taxon>Pterygota</taxon>
        <taxon>Neoptera</taxon>
        <taxon>Endopterygota</taxon>
        <taxon>Hymenoptera</taxon>
        <taxon>Apocrita</taxon>
        <taxon>Proctotrupomorpha</taxon>
        <taxon>Chalcidoidea</taxon>
        <taxon>Trichogrammatidae</taxon>
        <taxon>Trichogramma</taxon>
    </lineage>
</organism>
<protein>
    <submittedName>
        <fullName evidence="1">Uncharacterized protein</fullName>
    </submittedName>
</protein>
<gene>
    <name evidence="1" type="ORF">TKK_001661</name>
</gene>
<keyword evidence="2" id="KW-1185">Reference proteome</keyword>
<accession>A0ABD2XNK9</accession>
<sequence length="112" mass="13198">MRAHEEKRKNIQSILELCQNDRIRKHGTLVIVEACSYIERIVHAYREASLSHVARIALRCAAAAKKPRSEENFLEQQQQQKLFFLDSRLAGLVFQTFITKYCERGFFYHQNI</sequence>
<dbReference type="Proteomes" id="UP001627154">
    <property type="component" value="Unassembled WGS sequence"/>
</dbReference>
<name>A0ABD2XNK9_9HYME</name>
<evidence type="ECO:0000313" key="1">
    <source>
        <dbReference type="EMBL" id="KAL3406318.1"/>
    </source>
</evidence>
<evidence type="ECO:0000313" key="2">
    <source>
        <dbReference type="Proteomes" id="UP001627154"/>
    </source>
</evidence>